<dbReference type="Proteomes" id="UP000265515">
    <property type="component" value="Unassembled WGS sequence"/>
</dbReference>
<proteinExistence type="inferred from homology"/>
<dbReference type="PANTHER" id="PTHR33153:SF3">
    <property type="entry name" value="TRAFFICKING PROTEIN PARTICLE COMPLEX SUBUNIT 11 DOMAIN-CONTAINING PROTEIN"/>
    <property type="match status" value="1"/>
</dbReference>
<evidence type="ECO:0000313" key="8">
    <source>
        <dbReference type="Proteomes" id="UP000265515"/>
    </source>
</evidence>
<dbReference type="InterPro" id="IPR000743">
    <property type="entry name" value="Glyco_hydro_28"/>
</dbReference>
<evidence type="ECO:0000259" key="6">
    <source>
        <dbReference type="Pfam" id="PF25273"/>
    </source>
</evidence>
<keyword evidence="2 4" id="KW-0378">Hydrolase</keyword>
<dbReference type="EMBL" id="BFEA01000114">
    <property type="protein sequence ID" value="GBG69412.1"/>
    <property type="molecule type" value="Genomic_DNA"/>
</dbReference>
<dbReference type="STRING" id="69332.A0A388KH90"/>
<evidence type="ECO:0000256" key="3">
    <source>
        <dbReference type="ARBA" id="ARBA00023295"/>
    </source>
</evidence>
<dbReference type="SUPFAM" id="SSF51126">
    <property type="entry name" value="Pectin lyase-like"/>
    <property type="match status" value="1"/>
</dbReference>
<sequence length="905" mass="101991">MDSCYFSSLPFVESLRTPVPHGAENSCESRSPDVAITPSKRGLPAHRADGMPRRRARYLAVPSSNAHVVRRLRLDDIINDAVGLPSDAATGPPHGSAEPSIRVDSTPASDTGDRCAPMDMLSLPSCEGSGQGGGDFARLSDVDLPVGEDTAVFCKMWRDFFWHVRLARVTDHARCNECIKNSILIEGALPEPRRALVAKQKSHIALQSAHRKKYSVWSTESEHRPKQSLCIIIDGMDQAKTTIPHVSRRRLSKEMSNDTMMKTNLTGIVAHGKTPSLFVHTWFPYLSHGSNSVVNSITKVLRDVQAREGELPPKLRVQADNCGGQNKNKYVFAFMAMLVKFRIFEVVEMGFMIVGHTHTDIDAKFSLFAKKMSGCDAYTMDELFDVLKASCEEEVDCTLLTEIADWKTAIDPYIDHKIKGHATPHLFRFYMDGDNLAMMYKEFCTDKKWESDTGPVYWFKRDALNGWAGPEWGFQPYRESPNPEAGDFVNGIAGLRVLHRSWENSQNHWETQDEHTRAMNCRRLNYWSDNLKKFENISQEESGTRPLEGPFWPTPMPDTQDLPLGAPHILNSPPRKPCFVGYKRDALKPEFKPHDSVAVNNFVVFRAPDEYVEKGCTFWIERVMERDDSRIRVKYWTACGRDRDLSKLYVDAWAKTWKVETESAEGWQDLDAVVWAWASNKRSETGLTICATKTWRQKIPQSDAGDSMDPSDYPLVAPWPSFGSGRNAPGPRHLGLINGVNLTDVALTGNGTINGQGDWIWKLVAANEFNYTPGCMIEFMWSQRIIISGLTLVNSTFWNIHPIYCERVFIHGLKISAPDESENTDGVDINSCRRVIVEDCHISTGDDAISIKSGWDQYGIRFGMPSEKIKIRSLTVGKRTERCMLCDGSSWLCPKGLTRRDPVMS</sequence>
<keyword evidence="8" id="KW-1185">Reference proteome</keyword>
<dbReference type="GO" id="GO:0005975">
    <property type="term" value="P:carbohydrate metabolic process"/>
    <property type="evidence" value="ECO:0007669"/>
    <property type="project" value="InterPro"/>
</dbReference>
<dbReference type="OrthoDB" id="187139at2759"/>
<evidence type="ECO:0000256" key="1">
    <source>
        <dbReference type="ARBA" id="ARBA00008834"/>
    </source>
</evidence>
<evidence type="ECO:0000313" key="7">
    <source>
        <dbReference type="EMBL" id="GBG69412.1"/>
    </source>
</evidence>
<feature type="region of interest" description="Disordered" evidence="5">
    <location>
        <begin position="83"/>
        <end position="112"/>
    </location>
</feature>
<evidence type="ECO:0000256" key="4">
    <source>
        <dbReference type="RuleBase" id="RU361169"/>
    </source>
</evidence>
<dbReference type="Pfam" id="PF25273">
    <property type="entry name" value="DUF7869"/>
    <property type="match status" value="1"/>
</dbReference>
<dbReference type="InterPro" id="IPR057191">
    <property type="entry name" value="DUF7869"/>
</dbReference>
<dbReference type="Gene3D" id="2.160.20.10">
    <property type="entry name" value="Single-stranded right-handed beta-helix, Pectin lyase-like"/>
    <property type="match status" value="1"/>
</dbReference>
<name>A0A388KH90_CHABU</name>
<dbReference type="PANTHER" id="PTHR33153">
    <property type="entry name" value="MYND-TYPE DOMAIN-CONTAINING PROTEIN"/>
    <property type="match status" value="1"/>
</dbReference>
<reference evidence="7 8" key="1">
    <citation type="journal article" date="2018" name="Cell">
        <title>The Chara Genome: Secondary Complexity and Implications for Plant Terrestrialization.</title>
        <authorList>
            <person name="Nishiyama T."/>
            <person name="Sakayama H."/>
            <person name="Vries J.D."/>
            <person name="Buschmann H."/>
            <person name="Saint-Marcoux D."/>
            <person name="Ullrich K.K."/>
            <person name="Haas F.B."/>
            <person name="Vanderstraeten L."/>
            <person name="Becker D."/>
            <person name="Lang D."/>
            <person name="Vosolsobe S."/>
            <person name="Rombauts S."/>
            <person name="Wilhelmsson P.K.I."/>
            <person name="Janitza P."/>
            <person name="Kern R."/>
            <person name="Heyl A."/>
            <person name="Rumpler F."/>
            <person name="Villalobos L.I.A.C."/>
            <person name="Clay J.M."/>
            <person name="Skokan R."/>
            <person name="Toyoda A."/>
            <person name="Suzuki Y."/>
            <person name="Kagoshima H."/>
            <person name="Schijlen E."/>
            <person name="Tajeshwar N."/>
            <person name="Catarino B."/>
            <person name="Hetherington A.J."/>
            <person name="Saltykova A."/>
            <person name="Bonnot C."/>
            <person name="Breuninger H."/>
            <person name="Symeonidi A."/>
            <person name="Radhakrishnan G.V."/>
            <person name="Van Nieuwerburgh F."/>
            <person name="Deforce D."/>
            <person name="Chang C."/>
            <person name="Karol K.G."/>
            <person name="Hedrich R."/>
            <person name="Ulvskov P."/>
            <person name="Glockner G."/>
            <person name="Delwiche C.F."/>
            <person name="Petrasek J."/>
            <person name="Van de Peer Y."/>
            <person name="Friml J."/>
            <person name="Beilby M."/>
            <person name="Dolan L."/>
            <person name="Kohara Y."/>
            <person name="Sugano S."/>
            <person name="Fujiyama A."/>
            <person name="Delaux P.-M."/>
            <person name="Quint M."/>
            <person name="TheiBen G."/>
            <person name="Hagemann M."/>
            <person name="Harholt J."/>
            <person name="Dunand C."/>
            <person name="Zachgo S."/>
            <person name="Langdale J."/>
            <person name="Maumus F."/>
            <person name="Straeten D.V.D."/>
            <person name="Gould S.B."/>
            <person name="Rensing S.A."/>
        </authorList>
    </citation>
    <scope>NUCLEOTIDE SEQUENCE [LARGE SCALE GENOMIC DNA]</scope>
    <source>
        <strain evidence="7 8">S276</strain>
    </source>
</reference>
<dbReference type="Pfam" id="PF00295">
    <property type="entry name" value="Glyco_hydro_28"/>
    <property type="match status" value="1"/>
</dbReference>
<feature type="domain" description="DUF7869" evidence="6">
    <location>
        <begin position="253"/>
        <end position="446"/>
    </location>
</feature>
<evidence type="ECO:0000256" key="5">
    <source>
        <dbReference type="SAM" id="MobiDB-lite"/>
    </source>
</evidence>
<accession>A0A388KH90</accession>
<keyword evidence="3 4" id="KW-0326">Glycosidase</keyword>
<dbReference type="AlphaFoldDB" id="A0A388KH90"/>
<dbReference type="InterPro" id="IPR012334">
    <property type="entry name" value="Pectin_lyas_fold"/>
</dbReference>
<comment type="similarity">
    <text evidence="1 4">Belongs to the glycosyl hydrolase 28 family.</text>
</comment>
<dbReference type="Gramene" id="GBG69412">
    <property type="protein sequence ID" value="GBG69412"/>
    <property type="gene ID" value="CBR_g4107"/>
</dbReference>
<evidence type="ECO:0000256" key="2">
    <source>
        <dbReference type="ARBA" id="ARBA00022801"/>
    </source>
</evidence>
<organism evidence="7 8">
    <name type="scientific">Chara braunii</name>
    <name type="common">Braun's stonewort</name>
    <dbReference type="NCBI Taxonomy" id="69332"/>
    <lineage>
        <taxon>Eukaryota</taxon>
        <taxon>Viridiplantae</taxon>
        <taxon>Streptophyta</taxon>
        <taxon>Charophyceae</taxon>
        <taxon>Charales</taxon>
        <taxon>Characeae</taxon>
        <taxon>Chara</taxon>
    </lineage>
</organism>
<protein>
    <recommendedName>
        <fullName evidence="6">DUF7869 domain-containing protein</fullName>
    </recommendedName>
</protein>
<comment type="caution">
    <text evidence="7">The sequence shown here is derived from an EMBL/GenBank/DDBJ whole genome shotgun (WGS) entry which is preliminary data.</text>
</comment>
<dbReference type="InterPro" id="IPR011050">
    <property type="entry name" value="Pectin_lyase_fold/virulence"/>
</dbReference>
<dbReference type="GO" id="GO:0004650">
    <property type="term" value="F:polygalacturonase activity"/>
    <property type="evidence" value="ECO:0007669"/>
    <property type="project" value="InterPro"/>
</dbReference>
<gene>
    <name evidence="7" type="ORF">CBR_g4107</name>
</gene>